<comment type="domain">
    <text evidence="5">Consists of three domains, a large central CORE domain and two small peripheral domains, NMPbind and LID, which undergo movements during catalysis. The LID domain closes over the site of phosphoryl transfer upon ATP binding. Assembling and dissambling the active center during each catalytic cycle provides an effective means to prevent ATP hydrolysis.</text>
</comment>
<dbReference type="EC" id="2.7.4.3" evidence="5 7"/>
<dbReference type="InterPro" id="IPR000850">
    <property type="entry name" value="Adenylat/UMP-CMP_kin"/>
</dbReference>
<dbReference type="Proteomes" id="UP000052257">
    <property type="component" value="Unassembled WGS sequence"/>
</dbReference>
<dbReference type="EMBL" id="FAVB01000001">
    <property type="protein sequence ID" value="CUU74443.1"/>
    <property type="molecule type" value="Genomic_DNA"/>
</dbReference>
<dbReference type="Proteomes" id="UP000052237">
    <property type="component" value="Unassembled WGS sequence"/>
</dbReference>
<comment type="subcellular location">
    <subcellularLocation>
        <location evidence="5 7">Cytoplasm</location>
    </subcellularLocation>
</comment>
<accession>A0A9W5ANM9</accession>
<feature type="binding site" evidence="5">
    <location>
        <begin position="60"/>
        <end position="62"/>
    </location>
    <ligand>
        <name>AMP</name>
        <dbReference type="ChEBI" id="CHEBI:456215"/>
    </ligand>
</feature>
<comment type="function">
    <text evidence="5">Catalyzes the reversible transfer of the terminal phosphate group between ATP and AMP. Plays an important role in cellular energy homeostasis and in adenine nucleotide metabolism.</text>
</comment>
<feature type="binding site" evidence="5">
    <location>
        <position position="172"/>
    </location>
    <ligand>
        <name>ATP</name>
        <dbReference type="ChEBI" id="CHEBI:30616"/>
    </ligand>
</feature>
<dbReference type="GO" id="GO:0005524">
    <property type="term" value="F:ATP binding"/>
    <property type="evidence" value="ECO:0007669"/>
    <property type="project" value="UniProtKB-UniRule"/>
</dbReference>
<comment type="caution">
    <text evidence="9">The sequence shown here is derived from an EMBL/GenBank/DDBJ whole genome shotgun (WGS) entry which is preliminary data.</text>
</comment>
<name>A0A9W5ANM9_CAMHY</name>
<evidence type="ECO:0000256" key="3">
    <source>
        <dbReference type="ARBA" id="ARBA00022741"/>
    </source>
</evidence>
<comment type="similarity">
    <text evidence="5 6">Belongs to the adenylate kinase family.</text>
</comment>
<evidence type="ECO:0000313" key="8">
    <source>
        <dbReference type="EMBL" id="CUU74443.1"/>
    </source>
</evidence>
<feature type="binding site" evidence="5">
    <location>
        <position position="34"/>
    </location>
    <ligand>
        <name>AMP</name>
        <dbReference type="ChEBI" id="CHEBI:456215"/>
    </ligand>
</feature>
<dbReference type="GO" id="GO:0044209">
    <property type="term" value="P:AMP salvage"/>
    <property type="evidence" value="ECO:0007669"/>
    <property type="project" value="UniProtKB-UniRule"/>
</dbReference>
<keyword evidence="3 5" id="KW-0547">Nucleotide-binding</keyword>
<dbReference type="Proteomes" id="UP000052245">
    <property type="component" value="Unassembled WGS sequence"/>
</dbReference>
<keyword evidence="1 5" id="KW-0808">Transferase</keyword>
<evidence type="ECO:0000313" key="10">
    <source>
        <dbReference type="EMBL" id="CUU78862.1"/>
    </source>
</evidence>
<dbReference type="PANTHER" id="PTHR23359">
    <property type="entry name" value="NUCLEOTIDE KINASE"/>
    <property type="match status" value="1"/>
</dbReference>
<evidence type="ECO:0000256" key="1">
    <source>
        <dbReference type="ARBA" id="ARBA00022679"/>
    </source>
</evidence>
<dbReference type="InterPro" id="IPR027417">
    <property type="entry name" value="P-loop_NTPase"/>
</dbReference>
<reference evidence="11 12" key="1">
    <citation type="submission" date="2015-11" db="EMBL/GenBank/DDBJ databases">
        <authorList>
            <consortium name="Pathogen Informatics"/>
        </authorList>
    </citation>
    <scope>NUCLEOTIDE SEQUENCE [LARGE SCALE GENOMIC DNA]</scope>
    <source>
        <strain evidence="8 11">006A-0059</strain>
        <strain evidence="9 13">006A-0191</strain>
        <strain evidence="10 12">007A-0283</strain>
    </source>
</reference>
<dbReference type="RefSeq" id="WP_059425160.1">
    <property type="nucleotide sequence ID" value="NZ_CP040464.1"/>
</dbReference>
<keyword evidence="5 7" id="KW-0067">ATP-binding</keyword>
<gene>
    <name evidence="5 9" type="primary">adk</name>
    <name evidence="8" type="ORF">ERS686654_00608</name>
    <name evidence="9" type="ORF">ERS739220_00615</name>
    <name evidence="10" type="ORF">ERS739223_00795</name>
</gene>
<keyword evidence="2 5" id="KW-0545">Nucleotide biosynthesis</keyword>
<keyword evidence="5" id="KW-0963">Cytoplasm</keyword>
<dbReference type="UniPathway" id="UPA00588">
    <property type="reaction ID" value="UER00649"/>
</dbReference>
<keyword evidence="4 5" id="KW-0418">Kinase</keyword>
<proteinExistence type="inferred from homology"/>
<comment type="subunit">
    <text evidence="5 7">Monomer.</text>
</comment>
<evidence type="ECO:0000256" key="7">
    <source>
        <dbReference type="RuleBase" id="RU003331"/>
    </source>
</evidence>
<evidence type="ECO:0000313" key="9">
    <source>
        <dbReference type="EMBL" id="CUU75124.1"/>
    </source>
</evidence>
<comment type="caution">
    <text evidence="5">Lacks conserved residue(s) required for the propagation of feature annotation.</text>
</comment>
<dbReference type="EMBL" id="FAUW01000002">
    <property type="protein sequence ID" value="CUU75124.1"/>
    <property type="molecule type" value="Genomic_DNA"/>
</dbReference>
<feature type="binding site" evidence="5">
    <location>
        <position position="39"/>
    </location>
    <ligand>
        <name>AMP</name>
        <dbReference type="ChEBI" id="CHEBI:456215"/>
    </ligand>
</feature>
<dbReference type="GO" id="GO:0005737">
    <property type="term" value="C:cytoplasm"/>
    <property type="evidence" value="ECO:0007669"/>
    <property type="project" value="UniProtKB-SubCell"/>
</dbReference>
<feature type="binding site" evidence="5">
    <location>
        <begin position="87"/>
        <end position="90"/>
    </location>
    <ligand>
        <name>AMP</name>
        <dbReference type="ChEBI" id="CHEBI:456215"/>
    </ligand>
</feature>
<feature type="binding site" evidence="5">
    <location>
        <begin position="12"/>
        <end position="17"/>
    </location>
    <ligand>
        <name>ATP</name>
        <dbReference type="ChEBI" id="CHEBI:30616"/>
    </ligand>
</feature>
<evidence type="ECO:0000256" key="2">
    <source>
        <dbReference type="ARBA" id="ARBA00022727"/>
    </source>
</evidence>
<dbReference type="EMBL" id="FAVC01000001">
    <property type="protein sequence ID" value="CUU78862.1"/>
    <property type="molecule type" value="Genomic_DNA"/>
</dbReference>
<dbReference type="SUPFAM" id="SSF52540">
    <property type="entry name" value="P-loop containing nucleoside triphosphate hydrolases"/>
    <property type="match status" value="1"/>
</dbReference>
<evidence type="ECO:0000313" key="12">
    <source>
        <dbReference type="Proteomes" id="UP000052245"/>
    </source>
</evidence>
<evidence type="ECO:0000313" key="13">
    <source>
        <dbReference type="Proteomes" id="UP000052257"/>
    </source>
</evidence>
<dbReference type="CDD" id="cd01428">
    <property type="entry name" value="ADK"/>
    <property type="match status" value="1"/>
</dbReference>
<feature type="binding site" evidence="5">
    <location>
        <position position="94"/>
    </location>
    <ligand>
        <name>AMP</name>
        <dbReference type="ChEBI" id="CHEBI:456215"/>
    </ligand>
</feature>
<dbReference type="Gene3D" id="3.40.50.300">
    <property type="entry name" value="P-loop containing nucleotide triphosphate hydrolases"/>
    <property type="match status" value="1"/>
</dbReference>
<dbReference type="GO" id="GO:0004017">
    <property type="term" value="F:AMP kinase activity"/>
    <property type="evidence" value="ECO:0007669"/>
    <property type="project" value="UniProtKB-UniRule"/>
</dbReference>
<evidence type="ECO:0000256" key="5">
    <source>
        <dbReference type="HAMAP-Rule" id="MF_00235"/>
    </source>
</evidence>
<dbReference type="HAMAP" id="MF_00235">
    <property type="entry name" value="Adenylate_kinase_Adk"/>
    <property type="match status" value="1"/>
</dbReference>
<sequence length="191" mass="21097">MKKLFLIIGAPGSGKTTDASMIAANDAKFAHYSTGDLLRAEVASGSELGKLIDSFISKGNLVPLEVVVNAIISAIRSSDKNYILIDGYPRSLEQMRELDRVLASQSEVMLDGVIEVDVSEEVARNRVLGRARGADDNNEVFNNRMKVYLDPIKEIRAFYNDKKLLHTINGERTIETIVADMKNLIENLIKG</sequence>
<comment type="pathway">
    <text evidence="5">Purine metabolism; AMP biosynthesis via salvage pathway; AMP from ADP: step 1/1.</text>
</comment>
<dbReference type="NCBIfam" id="NF001384">
    <property type="entry name" value="PRK00279.2-2"/>
    <property type="match status" value="1"/>
</dbReference>
<comment type="catalytic activity">
    <reaction evidence="5 7">
        <text>AMP + ATP = 2 ADP</text>
        <dbReference type="Rhea" id="RHEA:12973"/>
        <dbReference type="ChEBI" id="CHEBI:30616"/>
        <dbReference type="ChEBI" id="CHEBI:456215"/>
        <dbReference type="ChEBI" id="CHEBI:456216"/>
        <dbReference type="EC" id="2.7.4.3"/>
    </reaction>
</comment>
<feature type="region of interest" description="NMP" evidence="5">
    <location>
        <begin position="33"/>
        <end position="62"/>
    </location>
</feature>
<dbReference type="InterPro" id="IPR033690">
    <property type="entry name" value="Adenylat_kinase_CS"/>
</dbReference>
<keyword evidence="11" id="KW-1185">Reference proteome</keyword>
<feature type="binding site" evidence="5">
    <location>
        <position position="130"/>
    </location>
    <ligand>
        <name>ATP</name>
        <dbReference type="ChEBI" id="CHEBI:30616"/>
    </ligand>
</feature>
<evidence type="ECO:0000313" key="11">
    <source>
        <dbReference type="Proteomes" id="UP000052237"/>
    </source>
</evidence>
<evidence type="ECO:0000256" key="4">
    <source>
        <dbReference type="ARBA" id="ARBA00022777"/>
    </source>
</evidence>
<feature type="binding site" evidence="5">
    <location>
        <position position="144"/>
    </location>
    <ligand>
        <name>AMP</name>
        <dbReference type="ChEBI" id="CHEBI:456215"/>
    </ligand>
</feature>
<accession>A0A0S4R375</accession>
<dbReference type="Pfam" id="PF00406">
    <property type="entry name" value="ADK"/>
    <property type="match status" value="1"/>
</dbReference>
<organism evidence="9 13">
    <name type="scientific">Campylobacter hyointestinalis subsp. hyointestinalis</name>
    <dbReference type="NCBI Taxonomy" id="91352"/>
    <lineage>
        <taxon>Bacteria</taxon>
        <taxon>Pseudomonadati</taxon>
        <taxon>Campylobacterota</taxon>
        <taxon>Epsilonproteobacteria</taxon>
        <taxon>Campylobacterales</taxon>
        <taxon>Campylobacteraceae</taxon>
        <taxon>Campylobacter</taxon>
    </lineage>
</organism>
<evidence type="ECO:0000256" key="6">
    <source>
        <dbReference type="RuleBase" id="RU003330"/>
    </source>
</evidence>
<dbReference type="PRINTS" id="PR00094">
    <property type="entry name" value="ADENYLTKNASE"/>
</dbReference>
<dbReference type="PROSITE" id="PS00113">
    <property type="entry name" value="ADENYLATE_KINASE"/>
    <property type="match status" value="1"/>
</dbReference>
<protein>
    <recommendedName>
        <fullName evidence="5 7">Adenylate kinase</fullName>
        <shortName evidence="5">AK</shortName>
        <ecNumber evidence="5 7">2.7.4.3</ecNumber>
    </recommendedName>
    <alternativeName>
        <fullName evidence="5">ATP-AMP transphosphorylase</fullName>
    </alternativeName>
    <alternativeName>
        <fullName evidence="5">ATP:AMP phosphotransferase</fullName>
    </alternativeName>
    <alternativeName>
        <fullName evidence="5">Adenylate monophosphate kinase</fullName>
    </alternativeName>
</protein>
<dbReference type="AlphaFoldDB" id="A0A9W5ANM9"/>